<protein>
    <submittedName>
        <fullName evidence="5">AMP-binding protein</fullName>
    </submittedName>
</protein>
<dbReference type="Gene3D" id="3.30.300.30">
    <property type="match status" value="1"/>
</dbReference>
<dbReference type="SUPFAM" id="SSF56801">
    <property type="entry name" value="Acetyl-CoA synthetase-like"/>
    <property type="match status" value="1"/>
</dbReference>
<evidence type="ECO:0000256" key="1">
    <source>
        <dbReference type="ARBA" id="ARBA00006432"/>
    </source>
</evidence>
<accession>A0ABU4G6M2</accession>
<dbReference type="InterPro" id="IPR000873">
    <property type="entry name" value="AMP-dep_synth/lig_dom"/>
</dbReference>
<dbReference type="PANTHER" id="PTHR43201">
    <property type="entry name" value="ACYL-COA SYNTHETASE"/>
    <property type="match status" value="1"/>
</dbReference>
<keyword evidence="2" id="KW-0436">Ligase</keyword>
<dbReference type="EMBL" id="JAUBDI010000003">
    <property type="protein sequence ID" value="MDW0112626.1"/>
    <property type="molecule type" value="Genomic_DNA"/>
</dbReference>
<evidence type="ECO:0000256" key="2">
    <source>
        <dbReference type="ARBA" id="ARBA00022598"/>
    </source>
</evidence>
<keyword evidence="6" id="KW-1185">Reference proteome</keyword>
<evidence type="ECO:0000259" key="3">
    <source>
        <dbReference type="Pfam" id="PF00501"/>
    </source>
</evidence>
<evidence type="ECO:0000313" key="5">
    <source>
        <dbReference type="EMBL" id="MDW0112626.1"/>
    </source>
</evidence>
<dbReference type="Pfam" id="PF13193">
    <property type="entry name" value="AMP-binding_C"/>
    <property type="match status" value="1"/>
</dbReference>
<dbReference type="InterPro" id="IPR020845">
    <property type="entry name" value="AMP-binding_CS"/>
</dbReference>
<comment type="similarity">
    <text evidence="1">Belongs to the ATP-dependent AMP-binding enzyme family.</text>
</comment>
<gene>
    <name evidence="5" type="ORF">QT711_05480</name>
</gene>
<dbReference type="InterPro" id="IPR025110">
    <property type="entry name" value="AMP-bd_C"/>
</dbReference>
<dbReference type="InterPro" id="IPR045851">
    <property type="entry name" value="AMP-bd_C_sf"/>
</dbReference>
<organism evidence="5 6">
    <name type="scientific">Sporosarcina saromensis</name>
    <dbReference type="NCBI Taxonomy" id="359365"/>
    <lineage>
        <taxon>Bacteria</taxon>
        <taxon>Bacillati</taxon>
        <taxon>Bacillota</taxon>
        <taxon>Bacilli</taxon>
        <taxon>Bacillales</taxon>
        <taxon>Caryophanaceae</taxon>
        <taxon>Sporosarcina</taxon>
    </lineage>
</organism>
<name>A0ABU4G6M2_9BACL</name>
<dbReference type="Gene3D" id="3.40.50.12780">
    <property type="entry name" value="N-terminal domain of ligase-like"/>
    <property type="match status" value="1"/>
</dbReference>
<dbReference type="RefSeq" id="WP_317942509.1">
    <property type="nucleotide sequence ID" value="NZ_JAUBDI010000003.1"/>
</dbReference>
<proteinExistence type="inferred from homology"/>
<dbReference type="PANTHER" id="PTHR43201:SF5">
    <property type="entry name" value="MEDIUM-CHAIN ACYL-COA LIGASE ACSF2, MITOCHONDRIAL"/>
    <property type="match status" value="1"/>
</dbReference>
<evidence type="ECO:0000313" key="6">
    <source>
        <dbReference type="Proteomes" id="UP001282284"/>
    </source>
</evidence>
<feature type="domain" description="AMP-binding enzyme C-terminal" evidence="4">
    <location>
        <begin position="406"/>
        <end position="481"/>
    </location>
</feature>
<sequence length="491" mass="54856">MFHTCNWIIERTALSTEHIALIDIHTGERVSYGVLQNRIDRWASFFHAKGFTKGERIAVYSPNKPELFAILFACEQVGLIYVPLNWRLSQAELQGVLDDCKPILTLYDEGFEATVQQLKVNEAHRLTIVEQVPNTNDWIPHVLNQAEDPWMIIYTGGTTGAPKGVVLSYSAINWNALNTISTWGLTENDVTINYMPLFHTGGLNALSIPLFMAGGTVAIGHQFDAEEALRATNHYEATISLFVPTMYQMMMQTDYFKHASFPTMDCFLSGGAPCPETVYRAFHKKGLCFKEGYGLTEAGPNNFFIRPEDAARKIGSVGKSMLFNETVVRDEKGNRCAPGEIGELFVKGPHMFSGYWNNPTQTSETIQNGWIRTGDLAKVDADGDTYIVGRKKDMIITGGENVYPQEVEQCLITFDGIREVAVVGMSDDVWGEKVVAFVAVYDEVEVDRESLLSHCKHKLAAYKIPKEVIVVPELPKTHVGKINKSELLARL</sequence>
<dbReference type="PROSITE" id="PS00455">
    <property type="entry name" value="AMP_BINDING"/>
    <property type="match status" value="1"/>
</dbReference>
<reference evidence="5 6" key="1">
    <citation type="submission" date="2023-06" db="EMBL/GenBank/DDBJ databases">
        <title>Sporosarcina sp. nov., isolated from Korean traditional fermented seafood 'Jeotgal'.</title>
        <authorList>
            <person name="Yang A.I."/>
            <person name="Shin N.-R."/>
        </authorList>
    </citation>
    <scope>NUCLEOTIDE SEQUENCE [LARGE SCALE GENOMIC DNA]</scope>
    <source>
        <strain evidence="5 6">KCTC13119</strain>
    </source>
</reference>
<comment type="caution">
    <text evidence="5">The sequence shown here is derived from an EMBL/GenBank/DDBJ whole genome shotgun (WGS) entry which is preliminary data.</text>
</comment>
<dbReference type="InterPro" id="IPR042099">
    <property type="entry name" value="ANL_N_sf"/>
</dbReference>
<feature type="domain" description="AMP-dependent synthetase/ligase" evidence="3">
    <location>
        <begin position="16"/>
        <end position="356"/>
    </location>
</feature>
<dbReference type="Proteomes" id="UP001282284">
    <property type="component" value="Unassembled WGS sequence"/>
</dbReference>
<dbReference type="Pfam" id="PF00501">
    <property type="entry name" value="AMP-binding"/>
    <property type="match status" value="1"/>
</dbReference>
<evidence type="ECO:0000259" key="4">
    <source>
        <dbReference type="Pfam" id="PF13193"/>
    </source>
</evidence>